<gene>
    <name evidence="1" type="ORF">MSPICULIGERA_LOCUS1126</name>
</gene>
<feature type="non-terminal residue" evidence="1">
    <location>
        <position position="1"/>
    </location>
</feature>
<feature type="non-terminal residue" evidence="1">
    <location>
        <position position="63"/>
    </location>
</feature>
<name>A0AA36FP27_9BILA</name>
<sequence>YDYKNLRHTTDHVICSVLWLEPRNSANSGLYPRATIMAGRAEQNGIEENRWNLKKSLLNASIH</sequence>
<proteinExistence type="predicted"/>
<organism evidence="1 2">
    <name type="scientific">Mesorhabditis spiculigera</name>
    <dbReference type="NCBI Taxonomy" id="96644"/>
    <lineage>
        <taxon>Eukaryota</taxon>
        <taxon>Metazoa</taxon>
        <taxon>Ecdysozoa</taxon>
        <taxon>Nematoda</taxon>
        <taxon>Chromadorea</taxon>
        <taxon>Rhabditida</taxon>
        <taxon>Rhabditina</taxon>
        <taxon>Rhabditomorpha</taxon>
        <taxon>Rhabditoidea</taxon>
        <taxon>Rhabditidae</taxon>
        <taxon>Mesorhabditinae</taxon>
        <taxon>Mesorhabditis</taxon>
    </lineage>
</organism>
<dbReference type="EMBL" id="CATQJA010000290">
    <property type="protein sequence ID" value="CAJ0558960.1"/>
    <property type="molecule type" value="Genomic_DNA"/>
</dbReference>
<accession>A0AA36FP27</accession>
<evidence type="ECO:0000313" key="1">
    <source>
        <dbReference type="EMBL" id="CAJ0558960.1"/>
    </source>
</evidence>
<comment type="caution">
    <text evidence="1">The sequence shown here is derived from an EMBL/GenBank/DDBJ whole genome shotgun (WGS) entry which is preliminary data.</text>
</comment>
<evidence type="ECO:0000313" key="2">
    <source>
        <dbReference type="Proteomes" id="UP001177023"/>
    </source>
</evidence>
<reference evidence="1" key="1">
    <citation type="submission" date="2023-06" db="EMBL/GenBank/DDBJ databases">
        <authorList>
            <person name="Delattre M."/>
        </authorList>
    </citation>
    <scope>NUCLEOTIDE SEQUENCE</scope>
    <source>
        <strain evidence="1">AF72</strain>
    </source>
</reference>
<keyword evidence="2" id="KW-1185">Reference proteome</keyword>
<protein>
    <submittedName>
        <fullName evidence="1">Uncharacterized protein</fullName>
    </submittedName>
</protein>
<dbReference type="Proteomes" id="UP001177023">
    <property type="component" value="Unassembled WGS sequence"/>
</dbReference>
<dbReference type="AlphaFoldDB" id="A0AA36FP27"/>